<proteinExistence type="predicted"/>
<dbReference type="AlphaFoldDB" id="A0A143HAL6"/>
<dbReference type="EMBL" id="CP014806">
    <property type="protein sequence ID" value="AMW98758.1"/>
    <property type="molecule type" value="Genomic_DNA"/>
</dbReference>
<dbReference type="Proteomes" id="UP000076021">
    <property type="component" value="Chromosome"/>
</dbReference>
<evidence type="ECO:0000313" key="2">
    <source>
        <dbReference type="Proteomes" id="UP000076021"/>
    </source>
</evidence>
<dbReference type="OrthoDB" id="2938139at2"/>
<reference evidence="1 2" key="1">
    <citation type="journal article" date="2016" name="Genome Announc.">
        <title>Whole-Genome Sequence of Rummeliibacillus stabekisii Strain PP9 Isolated from Antarctic Soil.</title>
        <authorList>
            <person name="da Mota F.F."/>
            <person name="Vollu R.E."/>
            <person name="Jurelevicius D."/>
            <person name="Seldin L."/>
        </authorList>
    </citation>
    <scope>NUCLEOTIDE SEQUENCE [LARGE SCALE GENOMIC DNA]</scope>
    <source>
        <strain evidence="1 2">PP9</strain>
    </source>
</reference>
<dbReference type="STRING" id="241244.ATY39_04435"/>
<protein>
    <recommendedName>
        <fullName evidence="3">Lipoprotein</fullName>
    </recommendedName>
</protein>
<dbReference type="KEGG" id="rst:ATY39_04435"/>
<evidence type="ECO:0000313" key="1">
    <source>
        <dbReference type="EMBL" id="AMW98758.1"/>
    </source>
</evidence>
<dbReference type="RefSeq" id="WP_066786408.1">
    <property type="nucleotide sequence ID" value="NZ_CP014806.1"/>
</dbReference>
<sequence length="150" mass="17069">MRLVKIMIGMLSIFLLTGCFGESYDFSPPTVSLSSPNAIISKEKLAEANIKWYQDNVFNKKIDNFFSLARKQEPILVKKGSQLELNIENGYDDLENIEVSIWKGQQETILGIEEDKTFYLPKVEGEYMIVVELDTSKGMAQYVGNLMITK</sequence>
<organism evidence="1 2">
    <name type="scientific">Rummeliibacillus stabekisii</name>
    <dbReference type="NCBI Taxonomy" id="241244"/>
    <lineage>
        <taxon>Bacteria</taxon>
        <taxon>Bacillati</taxon>
        <taxon>Bacillota</taxon>
        <taxon>Bacilli</taxon>
        <taxon>Bacillales</taxon>
        <taxon>Caryophanaceae</taxon>
        <taxon>Rummeliibacillus</taxon>
    </lineage>
</organism>
<name>A0A143HAL6_9BACL</name>
<accession>A0A143HAL6</accession>
<dbReference type="PROSITE" id="PS51257">
    <property type="entry name" value="PROKAR_LIPOPROTEIN"/>
    <property type="match status" value="1"/>
</dbReference>
<evidence type="ECO:0008006" key="3">
    <source>
        <dbReference type="Google" id="ProtNLM"/>
    </source>
</evidence>
<keyword evidence="2" id="KW-1185">Reference proteome</keyword>
<gene>
    <name evidence="1" type="ORF">ATY39_04435</name>
</gene>
<reference evidence="2" key="2">
    <citation type="submission" date="2016-03" db="EMBL/GenBank/DDBJ databases">
        <authorList>
            <person name="Ploux O."/>
        </authorList>
    </citation>
    <scope>NUCLEOTIDE SEQUENCE [LARGE SCALE GENOMIC DNA]</scope>
    <source>
        <strain evidence="2">PP9</strain>
    </source>
</reference>